<protein>
    <recommendedName>
        <fullName evidence="4">PEP-CTERM sorting domain-containing protein</fullName>
    </recommendedName>
</protein>
<evidence type="ECO:0008006" key="4">
    <source>
        <dbReference type="Google" id="ProtNLM"/>
    </source>
</evidence>
<proteinExistence type="predicted"/>
<organism evidence="2 3">
    <name type="scientific">Luteolibacter luteus</name>
    <dbReference type="NCBI Taxonomy" id="2728835"/>
    <lineage>
        <taxon>Bacteria</taxon>
        <taxon>Pseudomonadati</taxon>
        <taxon>Verrucomicrobiota</taxon>
        <taxon>Verrucomicrobiia</taxon>
        <taxon>Verrucomicrobiales</taxon>
        <taxon>Verrucomicrobiaceae</taxon>
        <taxon>Luteolibacter</taxon>
    </lineage>
</organism>
<feature type="chain" id="PRO_5033043526" description="PEP-CTERM sorting domain-containing protein" evidence="1">
    <location>
        <begin position="18"/>
        <end position="266"/>
    </location>
</feature>
<name>A0A858RPL6_9BACT</name>
<keyword evidence="3" id="KW-1185">Reference proteome</keyword>
<feature type="signal peptide" evidence="1">
    <location>
        <begin position="1"/>
        <end position="17"/>
    </location>
</feature>
<accession>A0A858RPL6</accession>
<evidence type="ECO:0000313" key="3">
    <source>
        <dbReference type="Proteomes" id="UP000501812"/>
    </source>
</evidence>
<dbReference type="RefSeq" id="WP_169457453.1">
    <property type="nucleotide sequence ID" value="NZ_CP051774.1"/>
</dbReference>
<evidence type="ECO:0000256" key="1">
    <source>
        <dbReference type="SAM" id="SignalP"/>
    </source>
</evidence>
<dbReference type="KEGG" id="luo:HHL09_25370"/>
<dbReference type="Proteomes" id="UP000501812">
    <property type="component" value="Chromosome"/>
</dbReference>
<dbReference type="AlphaFoldDB" id="A0A858RPL6"/>
<gene>
    <name evidence="2" type="ORF">HHL09_25370</name>
</gene>
<dbReference type="EMBL" id="CP051774">
    <property type="protein sequence ID" value="QJE98967.1"/>
    <property type="molecule type" value="Genomic_DNA"/>
</dbReference>
<sequence length="266" mass="27899">MKRIPVVFLALLGSLQAAVVLDFDTPGQFAANFSSGQSGPITQSASGGANGSGSLNLSGMNGSAATQQIITFNQAFSGDLESWSASIYYRGDALNFWQFGFTTEEAPALTEGWASQGNSFLPVILFASGSVDDGAIGFTSYSPSNPVNGGITDGQLFNIPGDLPSTNEWYQYSFAVEYLGLSQYSVEGTLRAANADGSLGAVLGTVSSTFTNPELAADDSVYLYINMYQGQAIDNFTTTVPEVSGAMLGSIGLVSGLLCSRRRKRD</sequence>
<evidence type="ECO:0000313" key="2">
    <source>
        <dbReference type="EMBL" id="QJE98967.1"/>
    </source>
</evidence>
<reference evidence="2 3" key="1">
    <citation type="submission" date="2020-04" db="EMBL/GenBank/DDBJ databases">
        <title>Luteolibacter sp. G-1-1-1 isolated from soil.</title>
        <authorList>
            <person name="Dahal R.H."/>
        </authorList>
    </citation>
    <scope>NUCLEOTIDE SEQUENCE [LARGE SCALE GENOMIC DNA]</scope>
    <source>
        <strain evidence="2 3">G-1-1-1</strain>
    </source>
</reference>
<keyword evidence="1" id="KW-0732">Signal</keyword>